<comment type="caution">
    <text evidence="2">The sequence shown here is derived from an EMBL/GenBank/DDBJ whole genome shotgun (WGS) entry which is preliminary data.</text>
</comment>
<evidence type="ECO:0000313" key="2">
    <source>
        <dbReference type="EMBL" id="NJC58445.1"/>
    </source>
</evidence>
<dbReference type="PANTHER" id="PTHR40763:SF5">
    <property type="entry name" value="MEMBRANE PROTEIN"/>
    <property type="match status" value="1"/>
</dbReference>
<keyword evidence="3" id="KW-1185">Reference proteome</keyword>
<accession>A0A846S3Z0</accession>
<dbReference type="Pfam" id="PF08044">
    <property type="entry name" value="DUF1707"/>
    <property type="match status" value="1"/>
</dbReference>
<dbReference type="InterPro" id="IPR012551">
    <property type="entry name" value="DUF1707_SHOCT-like"/>
</dbReference>
<dbReference type="Proteomes" id="UP000576792">
    <property type="component" value="Unassembled WGS sequence"/>
</dbReference>
<evidence type="ECO:0000259" key="1">
    <source>
        <dbReference type="Pfam" id="PF08044"/>
    </source>
</evidence>
<gene>
    <name evidence="2" type="ORF">BKA07_003480</name>
</gene>
<dbReference type="EMBL" id="JAATJN010000001">
    <property type="protein sequence ID" value="NJC58445.1"/>
    <property type="molecule type" value="Genomic_DNA"/>
</dbReference>
<reference evidence="2 3" key="1">
    <citation type="submission" date="2020-03" db="EMBL/GenBank/DDBJ databases">
        <title>Sequencing the genomes of 1000 actinobacteria strains.</title>
        <authorList>
            <person name="Klenk H.-P."/>
        </authorList>
    </citation>
    <scope>NUCLEOTIDE SEQUENCE [LARGE SCALE GENOMIC DNA]</scope>
    <source>
        <strain evidence="2 3">DSM 18964</strain>
    </source>
</reference>
<name>A0A846S3Z0_9MICO</name>
<evidence type="ECO:0000313" key="3">
    <source>
        <dbReference type="Proteomes" id="UP000576792"/>
    </source>
</evidence>
<dbReference type="RefSeq" id="WP_167952207.1">
    <property type="nucleotide sequence ID" value="NZ_BAAAPQ010000038.1"/>
</dbReference>
<proteinExistence type="predicted"/>
<sequence length="213" mass="23597">MTDSPENDPAKTFRIGHKERDEAIELLREAVGDGRITVEELDERMEKVQAARFPIDLDEVLSDLTTSLPSDRFRPGRGLVRSTPAARAIETGEPLVIKAGWETELRRGRWQVPPSIRCEPSMSNIELNFLEVDTDLEAVDVEIVAGMGSVVVVVPDDWAVDIDGLSKSWGSVKSVVNAVPEGRRPTISVRGSVGMGSFRARFANFLDRRRLAK</sequence>
<organism evidence="2 3">
    <name type="scientific">Brevibacterium marinum</name>
    <dbReference type="NCBI Taxonomy" id="418643"/>
    <lineage>
        <taxon>Bacteria</taxon>
        <taxon>Bacillati</taxon>
        <taxon>Actinomycetota</taxon>
        <taxon>Actinomycetes</taxon>
        <taxon>Micrococcales</taxon>
        <taxon>Brevibacteriaceae</taxon>
        <taxon>Brevibacterium</taxon>
    </lineage>
</organism>
<feature type="domain" description="DUF1707" evidence="1">
    <location>
        <begin position="14"/>
        <end position="64"/>
    </location>
</feature>
<dbReference type="PANTHER" id="PTHR40763">
    <property type="entry name" value="MEMBRANE PROTEIN-RELATED"/>
    <property type="match status" value="1"/>
</dbReference>
<dbReference type="AlphaFoldDB" id="A0A846S3Z0"/>
<protein>
    <recommendedName>
        <fullName evidence="1">DUF1707 domain-containing protein</fullName>
    </recommendedName>
</protein>